<dbReference type="HAMAP" id="MF_00143">
    <property type="entry name" value="UPF0114"/>
    <property type="match status" value="1"/>
</dbReference>
<evidence type="ECO:0000256" key="4">
    <source>
        <dbReference type="ARBA" id="ARBA00022692"/>
    </source>
</evidence>
<dbReference type="NCBIfam" id="TIGR00645">
    <property type="entry name" value="HI0507"/>
    <property type="match status" value="1"/>
</dbReference>
<feature type="transmembrane region" description="Helical" evidence="7">
    <location>
        <begin position="139"/>
        <end position="159"/>
    </location>
</feature>
<dbReference type="Pfam" id="PF03350">
    <property type="entry name" value="UPF0114"/>
    <property type="match status" value="1"/>
</dbReference>
<dbReference type="GO" id="GO:0005886">
    <property type="term" value="C:plasma membrane"/>
    <property type="evidence" value="ECO:0007669"/>
    <property type="project" value="UniProtKB-SubCell"/>
</dbReference>
<evidence type="ECO:0000256" key="2">
    <source>
        <dbReference type="ARBA" id="ARBA00005774"/>
    </source>
</evidence>
<evidence type="ECO:0000256" key="6">
    <source>
        <dbReference type="ARBA" id="ARBA00023136"/>
    </source>
</evidence>
<dbReference type="PANTHER" id="PTHR38596">
    <property type="entry name" value="UPF0114 PROTEIN YQHA"/>
    <property type="match status" value="1"/>
</dbReference>
<comment type="similarity">
    <text evidence="2 7">Belongs to the UPF0114 family.</text>
</comment>
<dbReference type="InterPro" id="IPR020761">
    <property type="entry name" value="UPF0114_bac"/>
</dbReference>
<sequence>MKKIESIVFRSRWLLAPFFLGLILALFILLGKFLKELFWLVYSFAEISKNDSLISILTLLDVTLIACLIIIIVFSGYDIFVSKFSHIESDKKPGWVGKVTFSDLKLKLITAIVAISSVELLRAIINIDNNTNDVMMWKVGVHITFVFTGVFFALTDYIVSKKGQGH</sequence>
<dbReference type="EMBL" id="JACJFM010000010">
    <property type="protein sequence ID" value="MBB1486883.1"/>
    <property type="molecule type" value="Genomic_DNA"/>
</dbReference>
<name>A0A839IN48_9GAMM</name>
<evidence type="ECO:0000313" key="9">
    <source>
        <dbReference type="Proteomes" id="UP000565262"/>
    </source>
</evidence>
<comment type="subcellular location">
    <subcellularLocation>
        <location evidence="1 7">Cell membrane</location>
        <topology evidence="1 7">Multi-pass membrane protein</topology>
    </subcellularLocation>
</comment>
<feature type="transmembrane region" description="Helical" evidence="7">
    <location>
        <begin position="12"/>
        <end position="34"/>
    </location>
</feature>
<dbReference type="PANTHER" id="PTHR38596:SF1">
    <property type="entry name" value="UPF0114 PROTEIN YQHA"/>
    <property type="match status" value="1"/>
</dbReference>
<proteinExistence type="inferred from homology"/>
<keyword evidence="6 7" id="KW-0472">Membrane</keyword>
<organism evidence="8 9">
    <name type="scientific">Oceanospirillum sediminis</name>
    <dbReference type="NCBI Taxonomy" id="2760088"/>
    <lineage>
        <taxon>Bacteria</taxon>
        <taxon>Pseudomonadati</taxon>
        <taxon>Pseudomonadota</taxon>
        <taxon>Gammaproteobacteria</taxon>
        <taxon>Oceanospirillales</taxon>
        <taxon>Oceanospirillaceae</taxon>
        <taxon>Oceanospirillum</taxon>
    </lineage>
</organism>
<dbReference type="RefSeq" id="WP_182808668.1">
    <property type="nucleotide sequence ID" value="NZ_JACJFM010000010.1"/>
</dbReference>
<evidence type="ECO:0000313" key="8">
    <source>
        <dbReference type="EMBL" id="MBB1486883.1"/>
    </source>
</evidence>
<keyword evidence="9" id="KW-1185">Reference proteome</keyword>
<reference evidence="8 9" key="1">
    <citation type="submission" date="2020-08" db="EMBL/GenBank/DDBJ databases">
        <title>Oceanospirillum sp. nov. isolated from marine sediment.</title>
        <authorList>
            <person name="Ji X."/>
        </authorList>
    </citation>
    <scope>NUCLEOTIDE SEQUENCE [LARGE SCALE GENOMIC DNA]</scope>
    <source>
        <strain evidence="8 9">D5</strain>
    </source>
</reference>
<gene>
    <name evidence="8" type="ORF">H4O21_09700</name>
</gene>
<keyword evidence="5 7" id="KW-1133">Transmembrane helix</keyword>
<protein>
    <recommendedName>
        <fullName evidence="7">UPF0114 protein H4O21_09700</fullName>
    </recommendedName>
</protein>
<evidence type="ECO:0000256" key="3">
    <source>
        <dbReference type="ARBA" id="ARBA00022475"/>
    </source>
</evidence>
<dbReference type="AlphaFoldDB" id="A0A839IN48"/>
<evidence type="ECO:0000256" key="5">
    <source>
        <dbReference type="ARBA" id="ARBA00022989"/>
    </source>
</evidence>
<evidence type="ECO:0000256" key="7">
    <source>
        <dbReference type="HAMAP-Rule" id="MF_00143"/>
    </source>
</evidence>
<accession>A0A839IN48</accession>
<feature type="transmembrane region" description="Helical" evidence="7">
    <location>
        <begin position="54"/>
        <end position="77"/>
    </location>
</feature>
<evidence type="ECO:0000256" key="1">
    <source>
        <dbReference type="ARBA" id="ARBA00004651"/>
    </source>
</evidence>
<comment type="caution">
    <text evidence="8">The sequence shown here is derived from an EMBL/GenBank/DDBJ whole genome shotgun (WGS) entry which is preliminary data.</text>
</comment>
<dbReference type="InterPro" id="IPR005134">
    <property type="entry name" value="UPF0114"/>
</dbReference>
<keyword evidence="4 7" id="KW-0812">Transmembrane</keyword>
<dbReference type="Proteomes" id="UP000565262">
    <property type="component" value="Unassembled WGS sequence"/>
</dbReference>
<keyword evidence="3 7" id="KW-1003">Cell membrane</keyword>